<dbReference type="OrthoDB" id="112866at2759"/>
<evidence type="ECO:0000256" key="1">
    <source>
        <dbReference type="SAM" id="Phobius"/>
    </source>
</evidence>
<evidence type="ECO:0000313" key="5">
    <source>
        <dbReference type="EMBL" id="AEK81021.1"/>
    </source>
</evidence>
<organism evidence="3">
    <name type="scientific">Phytophthora sojae</name>
    <name type="common">Soybean stem and root rot agent</name>
    <name type="synonym">Phytophthora megasperma f. sp. glycines</name>
    <dbReference type="NCBI Taxonomy" id="67593"/>
    <lineage>
        <taxon>Eukaryota</taxon>
        <taxon>Sar</taxon>
        <taxon>Stramenopiles</taxon>
        <taxon>Oomycota</taxon>
        <taxon>Peronosporomycetes</taxon>
        <taxon>Peronosporales</taxon>
        <taxon>Peronosporaceae</taxon>
        <taxon>Phytophthora</taxon>
    </lineage>
</organism>
<keyword evidence="1" id="KW-0812">Transmembrane</keyword>
<dbReference type="EMBL" id="JN254207">
    <property type="protein sequence ID" value="AEK81020.1"/>
    <property type="molecule type" value="Genomic_DNA"/>
</dbReference>
<keyword evidence="1" id="KW-1133">Transmembrane helix</keyword>
<dbReference type="EMBL" id="JN254206">
    <property type="protein sequence ID" value="AEK81019.1"/>
    <property type="molecule type" value="Genomic_DNA"/>
</dbReference>
<dbReference type="RefSeq" id="XP_009516630.1">
    <property type="nucleotide sequence ID" value="XM_009518335.1"/>
</dbReference>
<keyword evidence="2" id="KW-0732">Signal</keyword>
<dbReference type="KEGG" id="psoj:PHYSODRAFT_284423"/>
<dbReference type="HOGENOM" id="CLU_100412_0_0_1"/>
<keyword evidence="1" id="KW-0472">Membrane</keyword>
<feature type="chain" id="PRO_5007652934" evidence="2">
    <location>
        <begin position="19"/>
        <end position="134"/>
    </location>
</feature>
<evidence type="ECO:0000313" key="4">
    <source>
        <dbReference type="EMBL" id="AEK81020.1"/>
    </source>
</evidence>
<dbReference type="VEuPathDB" id="FungiDB:PHYSODRAFT_284423"/>
<evidence type="ECO:0000313" key="3">
    <source>
        <dbReference type="EMBL" id="AEK81019.1"/>
    </source>
</evidence>
<protein>
    <submittedName>
        <fullName evidence="3">Avh246</fullName>
    </submittedName>
</protein>
<evidence type="ECO:0000256" key="2">
    <source>
        <dbReference type="SAM" id="SignalP"/>
    </source>
</evidence>
<reference evidence="3" key="1">
    <citation type="journal article" date="2011" name="Plant Cell">
        <title>Transcriptional programming and functional interactions within the Phytophthora sojae RXLR effector repertoire.</title>
        <authorList>
            <person name="Wang Q."/>
            <person name="Han C."/>
            <person name="Ferreira A.O."/>
            <person name="Yu X."/>
            <person name="Ye W."/>
            <person name="Tripathy S."/>
            <person name="Kale S.D."/>
            <person name="Gu B."/>
            <person name="Sheng Y."/>
            <person name="Sui Y."/>
            <person name="Wang X."/>
            <person name="Zhang Z."/>
            <person name="Cheng B."/>
            <person name="Dong S."/>
            <person name="Shan W."/>
            <person name="Zheng X."/>
            <person name="Dou D."/>
            <person name="Tyler B.M."/>
            <person name="Wang Y."/>
        </authorList>
    </citation>
    <scope>NUCLEOTIDE SEQUENCE</scope>
    <source>
        <strain evidence="3">P7064</strain>
        <strain evidence="4">P7074</strain>
        <strain evidence="5">P7076</strain>
    </source>
</reference>
<dbReference type="AlphaFoldDB" id="E0W5K4"/>
<sequence length="134" mass="14536">MRTIVPLLLVAIASLASCSNLAVAERAIQDAKGLQNDNTARHLKGTPKRHVADEEERGAATQVISKLKSILGSNPDKKKLDKVRSYAEENPDKWLVMSYYLDYVYGISFLALLAGGAIWGYSPRPAGHGGPNTN</sequence>
<gene>
    <name evidence="3" type="primary">Avh</name>
</gene>
<accession>E0W5K4</accession>
<feature type="transmembrane region" description="Helical" evidence="1">
    <location>
        <begin position="103"/>
        <end position="121"/>
    </location>
</feature>
<name>E0W5K4_PHYSO</name>
<feature type="signal peptide" evidence="2">
    <location>
        <begin position="1"/>
        <end position="18"/>
    </location>
</feature>
<dbReference type="PROSITE" id="PS51257">
    <property type="entry name" value="PROKAR_LIPOPROTEIN"/>
    <property type="match status" value="1"/>
</dbReference>
<proteinExistence type="predicted"/>
<dbReference type="EMBL" id="JN254208">
    <property type="protein sequence ID" value="AEK81021.1"/>
    <property type="molecule type" value="Genomic_DNA"/>
</dbReference>